<name>A0A366HX85_9BACT</name>
<evidence type="ECO:0000256" key="2">
    <source>
        <dbReference type="RuleBase" id="RU362097"/>
    </source>
</evidence>
<evidence type="ECO:0000313" key="4">
    <source>
        <dbReference type="Proteomes" id="UP000253426"/>
    </source>
</evidence>
<protein>
    <submittedName>
        <fullName evidence="3">NodT family efflux transporter outer membrane factor (OMF) lipoprotein</fullName>
    </submittedName>
</protein>
<dbReference type="Gene3D" id="1.20.1600.10">
    <property type="entry name" value="Outer membrane efflux proteins (OEP)"/>
    <property type="match status" value="1"/>
</dbReference>
<sequence>MAALFLSSCAGMTPGANDESGAPVPAKWNAGGMKGMALDTAALPKWWERFPDPAMSQVIAEALRASPDIRTALSKIREARATRGVERAALFPQLDAGLSAQASREDRRGSPATTSENYGASLDASWEVDLFGKQRQNVRAATADLAQSHENFHAVQVSLAAETATAYIDLRTAEAQLAVLESSIATREQTVQLTQWREQAGQGNALETQQAITSLEQARTAVPSLKQTIAQTKNQLALLASKPPGALDKLLARTRPVPAPPSRIALGIPAETLRQRPDVRAAEHAVNAAFFRTKAAQAERYPSLNLSGSIGVEALKAGRIFSPESTAASILGSLAAPIFDAGRIKQNINIQNERQKQALITYESTVLTALSEVENSLIAIQRTSETLEVVNRAVVAAREAAKLASQRYEAGDVDLLNVLDAQRTLLSLEEQQVNNAGNRASAHIQLYRALGGGWGPGF</sequence>
<accession>A0A366HX85</accession>
<dbReference type="Gene3D" id="2.20.200.10">
    <property type="entry name" value="Outer membrane efflux proteins (OEP)"/>
    <property type="match status" value="1"/>
</dbReference>
<dbReference type="Proteomes" id="UP000253426">
    <property type="component" value="Unassembled WGS sequence"/>
</dbReference>
<evidence type="ECO:0000256" key="1">
    <source>
        <dbReference type="ARBA" id="ARBA00007613"/>
    </source>
</evidence>
<dbReference type="InterPro" id="IPR003423">
    <property type="entry name" value="OMP_efflux"/>
</dbReference>
<dbReference type="InterPro" id="IPR010131">
    <property type="entry name" value="MdtP/NodT-like"/>
</dbReference>
<dbReference type="Pfam" id="PF02321">
    <property type="entry name" value="OEP"/>
    <property type="match status" value="2"/>
</dbReference>
<reference evidence="3 4" key="1">
    <citation type="submission" date="2018-06" db="EMBL/GenBank/DDBJ databases">
        <title>Genomic Encyclopedia of Type Strains, Phase IV (KMG-IV): sequencing the most valuable type-strain genomes for metagenomic binning, comparative biology and taxonomic classification.</title>
        <authorList>
            <person name="Goeker M."/>
        </authorList>
    </citation>
    <scope>NUCLEOTIDE SEQUENCE [LARGE SCALE GENOMIC DNA]</scope>
    <source>
        <strain evidence="3 4">DSM 25532</strain>
    </source>
</reference>
<keyword evidence="2" id="KW-0812">Transmembrane</keyword>
<dbReference type="EMBL" id="QNRR01000001">
    <property type="protein sequence ID" value="RBP48174.1"/>
    <property type="molecule type" value="Genomic_DNA"/>
</dbReference>
<keyword evidence="2" id="KW-1134">Transmembrane beta strand</keyword>
<dbReference type="AlphaFoldDB" id="A0A366HX85"/>
<dbReference type="GO" id="GO:0015562">
    <property type="term" value="F:efflux transmembrane transporter activity"/>
    <property type="evidence" value="ECO:0007669"/>
    <property type="project" value="InterPro"/>
</dbReference>
<comment type="subcellular location">
    <subcellularLocation>
        <location evidence="2">Cell membrane</location>
        <topology evidence="2">Lipid-anchor</topology>
    </subcellularLocation>
</comment>
<evidence type="ECO:0000313" key="3">
    <source>
        <dbReference type="EMBL" id="RBP48174.1"/>
    </source>
</evidence>
<keyword evidence="2 3" id="KW-0449">Lipoprotein</keyword>
<dbReference type="PANTHER" id="PTHR30203">
    <property type="entry name" value="OUTER MEMBRANE CATION EFFLUX PROTEIN"/>
    <property type="match status" value="1"/>
</dbReference>
<comment type="similarity">
    <text evidence="1 2">Belongs to the outer membrane factor (OMF) (TC 1.B.17) family.</text>
</comment>
<dbReference type="PANTHER" id="PTHR30203:SF31">
    <property type="entry name" value="RND EFFLUX SYSTEM, OUTER MEMBRANE LIPOPROTEIN, NODT"/>
    <property type="match status" value="1"/>
</dbReference>
<keyword evidence="2" id="KW-0472">Membrane</keyword>
<keyword evidence="4" id="KW-1185">Reference proteome</keyword>
<dbReference type="GO" id="GO:0005886">
    <property type="term" value="C:plasma membrane"/>
    <property type="evidence" value="ECO:0007669"/>
    <property type="project" value="UniProtKB-SubCell"/>
</dbReference>
<gene>
    <name evidence="3" type="ORF">DES53_101974</name>
</gene>
<proteinExistence type="inferred from homology"/>
<dbReference type="NCBIfam" id="TIGR01845">
    <property type="entry name" value="outer_NodT"/>
    <property type="match status" value="1"/>
</dbReference>
<organism evidence="3 4">
    <name type="scientific">Roseimicrobium gellanilyticum</name>
    <dbReference type="NCBI Taxonomy" id="748857"/>
    <lineage>
        <taxon>Bacteria</taxon>
        <taxon>Pseudomonadati</taxon>
        <taxon>Verrucomicrobiota</taxon>
        <taxon>Verrucomicrobiia</taxon>
        <taxon>Verrucomicrobiales</taxon>
        <taxon>Verrucomicrobiaceae</taxon>
        <taxon>Roseimicrobium</taxon>
    </lineage>
</organism>
<comment type="caution">
    <text evidence="3">The sequence shown here is derived from an EMBL/GenBank/DDBJ whole genome shotgun (WGS) entry which is preliminary data.</text>
</comment>
<dbReference type="SUPFAM" id="SSF56954">
    <property type="entry name" value="Outer membrane efflux proteins (OEP)"/>
    <property type="match status" value="1"/>
</dbReference>
<keyword evidence="2" id="KW-0564">Palmitate</keyword>